<evidence type="ECO:0000313" key="4">
    <source>
        <dbReference type="Proteomes" id="UP000318733"/>
    </source>
</evidence>
<accession>A0A556MM18</accession>
<reference evidence="3 4" key="1">
    <citation type="submission" date="2019-07" db="EMBL/GenBank/DDBJ databases">
        <authorList>
            <person name="Huq M.A."/>
        </authorList>
    </citation>
    <scope>NUCLEOTIDE SEQUENCE [LARGE SCALE GENOMIC DNA]</scope>
    <source>
        <strain evidence="3 4">MAH-19</strain>
    </source>
</reference>
<dbReference type="InterPro" id="IPR035979">
    <property type="entry name" value="RBD_domain_sf"/>
</dbReference>
<name>A0A556MM18_9SPHI</name>
<dbReference type="InterPro" id="IPR052462">
    <property type="entry name" value="SLIRP/GR-RBP-like"/>
</dbReference>
<sequence>MISKLFVVGFPREMQETALLELFSLHGDVAALNIVRDKTTGSSLGYGFVEMGDQMAAERAIAALNGLKIGDRTIGVRYVDKRPAFKAAEPLKKKRPRRQIS</sequence>
<gene>
    <name evidence="3" type="ORF">FO440_14625</name>
</gene>
<proteinExistence type="predicted"/>
<dbReference type="Proteomes" id="UP000318733">
    <property type="component" value="Unassembled WGS sequence"/>
</dbReference>
<keyword evidence="1" id="KW-0694">RNA-binding</keyword>
<dbReference type="PANTHER" id="PTHR48027">
    <property type="entry name" value="HETEROGENEOUS NUCLEAR RIBONUCLEOPROTEIN 87F-RELATED"/>
    <property type="match status" value="1"/>
</dbReference>
<dbReference type="InterPro" id="IPR012677">
    <property type="entry name" value="Nucleotide-bd_a/b_plait_sf"/>
</dbReference>
<dbReference type="AlphaFoldDB" id="A0A556MM18"/>
<evidence type="ECO:0000256" key="1">
    <source>
        <dbReference type="ARBA" id="ARBA00022884"/>
    </source>
</evidence>
<dbReference type="OrthoDB" id="797376at2"/>
<dbReference type="SMART" id="SM00360">
    <property type="entry name" value="RRM"/>
    <property type="match status" value="1"/>
</dbReference>
<dbReference type="InterPro" id="IPR000504">
    <property type="entry name" value="RRM_dom"/>
</dbReference>
<dbReference type="RefSeq" id="WP_144249004.1">
    <property type="nucleotide sequence ID" value="NZ_VLPK01000002.1"/>
</dbReference>
<comment type="caution">
    <text evidence="3">The sequence shown here is derived from an EMBL/GenBank/DDBJ whole genome shotgun (WGS) entry which is preliminary data.</text>
</comment>
<evidence type="ECO:0000259" key="2">
    <source>
        <dbReference type="PROSITE" id="PS50102"/>
    </source>
</evidence>
<evidence type="ECO:0000313" key="3">
    <source>
        <dbReference type="EMBL" id="TSJ40966.1"/>
    </source>
</evidence>
<keyword evidence="4" id="KW-1185">Reference proteome</keyword>
<dbReference type="EMBL" id="VLPK01000002">
    <property type="protein sequence ID" value="TSJ40966.1"/>
    <property type="molecule type" value="Genomic_DNA"/>
</dbReference>
<organism evidence="3 4">
    <name type="scientific">Mucilaginibacter corticis</name>
    <dbReference type="NCBI Taxonomy" id="2597670"/>
    <lineage>
        <taxon>Bacteria</taxon>
        <taxon>Pseudomonadati</taxon>
        <taxon>Bacteroidota</taxon>
        <taxon>Sphingobacteriia</taxon>
        <taxon>Sphingobacteriales</taxon>
        <taxon>Sphingobacteriaceae</taxon>
        <taxon>Mucilaginibacter</taxon>
    </lineage>
</organism>
<dbReference type="SUPFAM" id="SSF54928">
    <property type="entry name" value="RNA-binding domain, RBD"/>
    <property type="match status" value="1"/>
</dbReference>
<protein>
    <submittedName>
        <fullName evidence="3">RNA-binding protein</fullName>
    </submittedName>
</protein>
<feature type="domain" description="RRM" evidence="2">
    <location>
        <begin position="3"/>
        <end position="81"/>
    </location>
</feature>
<dbReference type="Gene3D" id="3.30.70.330">
    <property type="match status" value="1"/>
</dbReference>
<dbReference type="Pfam" id="PF00076">
    <property type="entry name" value="RRM_1"/>
    <property type="match status" value="1"/>
</dbReference>
<dbReference type="GO" id="GO:0003723">
    <property type="term" value="F:RNA binding"/>
    <property type="evidence" value="ECO:0007669"/>
    <property type="project" value="UniProtKB-KW"/>
</dbReference>
<dbReference type="PROSITE" id="PS50102">
    <property type="entry name" value="RRM"/>
    <property type="match status" value="1"/>
</dbReference>